<comment type="catalytic activity">
    <reaction evidence="10">
        <text>ATP + H2O = ADP + phosphate + H(+)</text>
        <dbReference type="Rhea" id="RHEA:13065"/>
        <dbReference type="ChEBI" id="CHEBI:15377"/>
        <dbReference type="ChEBI" id="CHEBI:15378"/>
        <dbReference type="ChEBI" id="CHEBI:30616"/>
        <dbReference type="ChEBI" id="CHEBI:43474"/>
        <dbReference type="ChEBI" id="CHEBI:456216"/>
        <dbReference type="EC" id="5.6.2.4"/>
    </reaction>
</comment>
<organism evidence="14 15">
    <name type="scientific">Dinothrombium tinctorium</name>
    <dbReference type="NCBI Taxonomy" id="1965070"/>
    <lineage>
        <taxon>Eukaryota</taxon>
        <taxon>Metazoa</taxon>
        <taxon>Ecdysozoa</taxon>
        <taxon>Arthropoda</taxon>
        <taxon>Chelicerata</taxon>
        <taxon>Arachnida</taxon>
        <taxon>Acari</taxon>
        <taxon>Acariformes</taxon>
        <taxon>Trombidiformes</taxon>
        <taxon>Prostigmata</taxon>
        <taxon>Anystina</taxon>
        <taxon>Parasitengona</taxon>
        <taxon>Trombidioidea</taxon>
        <taxon>Trombidiidae</taxon>
        <taxon>Dinothrombium</taxon>
    </lineage>
</organism>
<dbReference type="InterPro" id="IPR036388">
    <property type="entry name" value="WH-like_DNA-bd_sf"/>
</dbReference>
<dbReference type="PROSITE" id="PS51192">
    <property type="entry name" value="HELICASE_ATP_BIND_1"/>
    <property type="match status" value="1"/>
</dbReference>
<keyword evidence="4 14" id="KW-0347">Helicase</keyword>
<dbReference type="EMBL" id="NCKU01000051">
    <property type="protein sequence ID" value="RWS17635.1"/>
    <property type="molecule type" value="Genomic_DNA"/>
</dbReference>
<feature type="domain" description="Helicase C-terminal" evidence="13">
    <location>
        <begin position="485"/>
        <end position="673"/>
    </location>
</feature>
<dbReference type="InterPro" id="IPR001650">
    <property type="entry name" value="Helicase_C-like"/>
</dbReference>
<feature type="compositionally biased region" description="Polar residues" evidence="11">
    <location>
        <begin position="212"/>
        <end position="221"/>
    </location>
</feature>
<dbReference type="Pfam" id="PF00271">
    <property type="entry name" value="Helicase_C"/>
    <property type="match status" value="1"/>
</dbReference>
<dbReference type="EC" id="5.6.2.4" evidence="9"/>
<evidence type="ECO:0000256" key="3">
    <source>
        <dbReference type="ARBA" id="ARBA00022801"/>
    </source>
</evidence>
<dbReference type="InterPro" id="IPR057842">
    <property type="entry name" value="WH_MER3"/>
</dbReference>
<dbReference type="CDD" id="cd18795">
    <property type="entry name" value="SF2_C_Ski2"/>
    <property type="match status" value="1"/>
</dbReference>
<dbReference type="GO" id="GO:0043138">
    <property type="term" value="F:3'-5' DNA helicase activity"/>
    <property type="evidence" value="ECO:0007669"/>
    <property type="project" value="UniProtKB-EC"/>
</dbReference>
<dbReference type="PROSITE" id="PS51194">
    <property type="entry name" value="HELICASE_CTER"/>
    <property type="match status" value="1"/>
</dbReference>
<keyword evidence="6" id="KW-0413">Isomerase</keyword>
<dbReference type="SUPFAM" id="SSF46785">
    <property type="entry name" value="Winged helix' DNA-binding domain"/>
    <property type="match status" value="1"/>
</dbReference>
<evidence type="ECO:0000313" key="14">
    <source>
        <dbReference type="EMBL" id="RWS17635.1"/>
    </source>
</evidence>
<accession>A0A443RQU9</accession>
<dbReference type="InterPro" id="IPR014001">
    <property type="entry name" value="Helicase_ATP-bd"/>
</dbReference>
<dbReference type="Gene3D" id="3.40.50.300">
    <property type="entry name" value="P-loop containing nucleotide triphosphate hydrolases"/>
    <property type="match status" value="2"/>
</dbReference>
<dbReference type="GO" id="GO:0005524">
    <property type="term" value="F:ATP binding"/>
    <property type="evidence" value="ECO:0007669"/>
    <property type="project" value="UniProtKB-KW"/>
</dbReference>
<evidence type="ECO:0000313" key="15">
    <source>
        <dbReference type="Proteomes" id="UP000285301"/>
    </source>
</evidence>
<dbReference type="InterPro" id="IPR004179">
    <property type="entry name" value="Sec63-dom"/>
</dbReference>
<dbReference type="STRING" id="1965070.A0A443RQU9"/>
<evidence type="ECO:0000256" key="10">
    <source>
        <dbReference type="ARBA" id="ARBA00048988"/>
    </source>
</evidence>
<dbReference type="Gene3D" id="1.10.3380.10">
    <property type="entry name" value="Sec63 N-terminal domain-like domain"/>
    <property type="match status" value="1"/>
</dbReference>
<dbReference type="SUPFAM" id="SSF158702">
    <property type="entry name" value="Sec63 N-terminal domain-like"/>
    <property type="match status" value="1"/>
</dbReference>
<dbReference type="InterPro" id="IPR036390">
    <property type="entry name" value="WH_DNA-bd_sf"/>
</dbReference>
<keyword evidence="7" id="KW-0469">Meiosis</keyword>
<sequence length="1237" mass="140677">MDCDYDQDFVDFFQPHNTSAIIAQCLRSIRKEELKLESKSATVDCDANKNAFVSGDEQYEREAKAESNSDLSNKVILVENEQQKVSNEKLVSKSEVNVEFARQKMENDAPFRFELKSDHFDNCLIQLSDDEKDENVSFDFNFGDGTRNQSQEMVVKEKPYFELEFGSCDFFPNAETTFSSQRAEKRAPLMQLSQSSQFVNSQSQFQLPKPQKTLSTQTQRKSSASSRLISIAKPIGAQLRSINSIPEDYRSIFTSFEHFNDVQSAVLDDALFTDKSLVVSSPTGSGKTVIFELAIIRLLMNRKSSEKLKILFMAPLKVICSEKFADWSQKFTQFGLKCLELTGDTETEDYNKMEYASIIFTTPEKWDSTTRKRNDYHKVAQEIRLVLIDEVHCINDDVRGATIEAVVSRMKTMKVHYNELKMRFVAVSATIPNAEDIAEWLEKSQSVAYHLSESHRPVPLTNVVKDYPCPESWSDFRFDYNLNYQLFDIIKQYSDDKSTLIFAATRKSALDAAEILAQKTSFVKNPDHRRKLSKLAAFICDSKLKNIIHKGIAFHHGGLNLDDRRRIEEAFRDETIVVLISTTTLAMGVNLPAHLVIVKSTFQYLGGQCVDYSESHILQMIGRAGRPQFDTSAVAVIMTKTKLKQKYEKLVSGTKMLESHLHKHLVEHLNAEIVLRTITDVSVAMEWIRSTFLYIRLQKNKSHYGIDNSYNKEAVEKKVQQWCIKELNALKKYGMITMDEDCCDMKPTVVGCLMAHFCISLDSMRKFIELKGNETIQQLITVISSCEEIVQEIQLRVSDKQVLNSLNFKDKLCPENEKIRFPFEEKFKTREMKVNCLIQAAFGCLNVSDSSLYQDMTKIIKRGQRISKCLAEYLVLKPKTFTLLLNAITLAKCFHAQLWDDSIFVSKQLPQIGVQLSRSLVNAGLTSFELIEKCSPQQLNMYVNRKQPFGEKLLESVKKLPKYKVEMEQIGSETTDDGMLKTSVKVILQNSTSAIDVNHSSYLLIGNLNDEILVKHKLFDRHLAGNSGEWKMEFICRRCDRGDKIFVRLISEKWVGVDVARDFYPAFSDGETSKYFSTPWINTVATSAATSDVTRLLQSAGNNKRLKEGKNYGKRKLETILKDASRNKSITNTKLSSATTIPSVKKSRSTVGPIEKFLSCKIPHCLLKTEEGDDDDQLDSDPELDHLVSTFKFETEGAANVVSSQVPSNSAATSTLDNFLPVRKSLRGNKYLRKVIV</sequence>
<dbReference type="GO" id="GO:0007131">
    <property type="term" value="P:reciprocal meiotic recombination"/>
    <property type="evidence" value="ECO:0007669"/>
    <property type="project" value="UniProtKB-ARBA"/>
</dbReference>
<dbReference type="Pfam" id="PF02889">
    <property type="entry name" value="Sec63"/>
    <property type="match status" value="1"/>
</dbReference>
<dbReference type="Pfam" id="PF23445">
    <property type="entry name" value="WHD_SNRNP200"/>
    <property type="match status" value="1"/>
</dbReference>
<evidence type="ECO:0000256" key="7">
    <source>
        <dbReference type="ARBA" id="ARBA00023254"/>
    </source>
</evidence>
<evidence type="ECO:0000256" key="6">
    <source>
        <dbReference type="ARBA" id="ARBA00023235"/>
    </source>
</evidence>
<keyword evidence="2" id="KW-0547">Nucleotide-binding</keyword>
<dbReference type="SMART" id="SM00490">
    <property type="entry name" value="HELICc"/>
    <property type="match status" value="1"/>
</dbReference>
<evidence type="ECO:0000256" key="11">
    <source>
        <dbReference type="SAM" id="MobiDB-lite"/>
    </source>
</evidence>
<feature type="region of interest" description="Disordered" evidence="11">
    <location>
        <begin position="202"/>
        <end position="221"/>
    </location>
</feature>
<gene>
    <name evidence="14" type="ORF">B4U79_08066</name>
</gene>
<dbReference type="PANTHER" id="PTHR47835">
    <property type="entry name" value="HFM1, ATP DEPENDENT DNA HELICASE HOMOLOG"/>
    <property type="match status" value="1"/>
</dbReference>
<evidence type="ECO:0000256" key="2">
    <source>
        <dbReference type="ARBA" id="ARBA00022741"/>
    </source>
</evidence>
<feature type="domain" description="Helicase ATP-binding" evidence="12">
    <location>
        <begin position="268"/>
        <end position="449"/>
    </location>
</feature>
<dbReference type="SMART" id="SM00487">
    <property type="entry name" value="DEXDc"/>
    <property type="match status" value="1"/>
</dbReference>
<dbReference type="Gene3D" id="1.10.10.10">
    <property type="entry name" value="Winged helix-like DNA-binding domain superfamily/Winged helix DNA-binding domain"/>
    <property type="match status" value="1"/>
</dbReference>
<dbReference type="FunFam" id="1.10.10.10:FF:000012">
    <property type="entry name" value="U5 small nuclear ribonucleoprotein helicase"/>
    <property type="match status" value="1"/>
</dbReference>
<evidence type="ECO:0000259" key="13">
    <source>
        <dbReference type="PROSITE" id="PS51194"/>
    </source>
</evidence>
<protein>
    <recommendedName>
        <fullName evidence="9">DNA 3'-5' helicase</fullName>
        <ecNumber evidence="9">5.6.2.4</ecNumber>
    </recommendedName>
</protein>
<keyword evidence="3" id="KW-0378">Hydrolase</keyword>
<evidence type="ECO:0000256" key="9">
    <source>
        <dbReference type="ARBA" id="ARBA00034808"/>
    </source>
</evidence>
<dbReference type="FunFam" id="3.40.50.300:FF:001076">
    <property type="entry name" value="ATP-dependent DNA helicase MER3"/>
    <property type="match status" value="1"/>
</dbReference>
<dbReference type="AlphaFoldDB" id="A0A443RQU9"/>
<dbReference type="OrthoDB" id="5575at2759"/>
<dbReference type="GO" id="GO:0003676">
    <property type="term" value="F:nucleic acid binding"/>
    <property type="evidence" value="ECO:0007669"/>
    <property type="project" value="InterPro"/>
</dbReference>
<comment type="similarity">
    <text evidence="1">Belongs to the helicase family. SKI2 subfamily.</text>
</comment>
<comment type="catalytic activity">
    <reaction evidence="8">
        <text>Couples ATP hydrolysis with the unwinding of duplex DNA by translocating in the 3'-5' direction.</text>
        <dbReference type="EC" id="5.6.2.4"/>
    </reaction>
</comment>
<reference evidence="14 15" key="1">
    <citation type="journal article" date="2018" name="Gigascience">
        <title>Genomes of trombidid mites reveal novel predicted allergens and laterally-transferred genes associated with secondary metabolism.</title>
        <authorList>
            <person name="Dong X."/>
            <person name="Chaisiri K."/>
            <person name="Xia D."/>
            <person name="Armstrong S.D."/>
            <person name="Fang Y."/>
            <person name="Donnelly M.J."/>
            <person name="Kadowaki T."/>
            <person name="McGarry J.W."/>
            <person name="Darby A.C."/>
            <person name="Makepeace B.L."/>
        </authorList>
    </citation>
    <scope>NUCLEOTIDE SEQUENCE [LARGE SCALE GENOMIC DNA]</scope>
    <source>
        <strain evidence="14">UoL-WK</strain>
    </source>
</reference>
<evidence type="ECO:0000256" key="4">
    <source>
        <dbReference type="ARBA" id="ARBA00022806"/>
    </source>
</evidence>
<dbReference type="PANTHER" id="PTHR47835:SF3">
    <property type="entry name" value="HELICASE FOR MEIOSIS 1"/>
    <property type="match status" value="1"/>
</dbReference>
<dbReference type="InterPro" id="IPR027417">
    <property type="entry name" value="P-loop_NTPase"/>
</dbReference>
<evidence type="ECO:0000256" key="1">
    <source>
        <dbReference type="ARBA" id="ARBA00010140"/>
    </source>
</evidence>
<dbReference type="InterPro" id="IPR052247">
    <property type="entry name" value="Meiotic_Crossover_Helicase"/>
</dbReference>
<dbReference type="Pfam" id="PF00270">
    <property type="entry name" value="DEAD"/>
    <property type="match status" value="1"/>
</dbReference>
<dbReference type="SUPFAM" id="SSF52540">
    <property type="entry name" value="P-loop containing nucleoside triphosphate hydrolases"/>
    <property type="match status" value="1"/>
</dbReference>
<dbReference type="Proteomes" id="UP000285301">
    <property type="component" value="Unassembled WGS sequence"/>
</dbReference>
<proteinExistence type="inferred from homology"/>
<evidence type="ECO:0000259" key="12">
    <source>
        <dbReference type="PROSITE" id="PS51192"/>
    </source>
</evidence>
<evidence type="ECO:0000256" key="8">
    <source>
        <dbReference type="ARBA" id="ARBA00034617"/>
    </source>
</evidence>
<dbReference type="InterPro" id="IPR011545">
    <property type="entry name" value="DEAD/DEAH_box_helicase_dom"/>
</dbReference>
<dbReference type="SMART" id="SM00973">
    <property type="entry name" value="Sec63"/>
    <property type="match status" value="1"/>
</dbReference>
<comment type="caution">
    <text evidence="14">The sequence shown here is derived from an EMBL/GenBank/DDBJ whole genome shotgun (WGS) entry which is preliminary data.</text>
</comment>
<dbReference type="GO" id="GO:0016787">
    <property type="term" value="F:hydrolase activity"/>
    <property type="evidence" value="ECO:0007669"/>
    <property type="project" value="UniProtKB-KW"/>
</dbReference>
<name>A0A443RQU9_9ACAR</name>
<evidence type="ECO:0000256" key="5">
    <source>
        <dbReference type="ARBA" id="ARBA00022840"/>
    </source>
</evidence>
<keyword evidence="5" id="KW-0067">ATP-binding</keyword>
<keyword evidence="15" id="KW-1185">Reference proteome</keyword>